<dbReference type="InterPro" id="IPR012809">
    <property type="entry name" value="ECF_CbiQ"/>
</dbReference>
<reference evidence="7 8" key="1">
    <citation type="journal article" date="2011" name="Stand. Genomic Sci.">
        <title>Complete genome sequence of Desulfobulbus propionicus type strain (1pr3).</title>
        <authorList>
            <person name="Pagani I."/>
            <person name="Lapidus A."/>
            <person name="Nolan M."/>
            <person name="Lucas S."/>
            <person name="Hammon N."/>
            <person name="Deshpande S."/>
            <person name="Cheng J.F."/>
            <person name="Chertkov O."/>
            <person name="Davenport K."/>
            <person name="Tapia R."/>
            <person name="Han C."/>
            <person name="Goodwin L."/>
            <person name="Pitluck S."/>
            <person name="Liolios K."/>
            <person name="Mavromatis K."/>
            <person name="Ivanova N."/>
            <person name="Mikhailova N."/>
            <person name="Pati A."/>
            <person name="Chen A."/>
            <person name="Palaniappan K."/>
            <person name="Land M."/>
            <person name="Hauser L."/>
            <person name="Chang Y.J."/>
            <person name="Jeffries C.D."/>
            <person name="Detter J.C."/>
            <person name="Brambilla E."/>
            <person name="Kannan K.P."/>
            <person name="Djao O.D."/>
            <person name="Rohde M."/>
            <person name="Pukall R."/>
            <person name="Spring S."/>
            <person name="Goker M."/>
            <person name="Sikorski J."/>
            <person name="Woyke T."/>
            <person name="Bristow J."/>
            <person name="Eisen J.A."/>
            <person name="Markowitz V."/>
            <person name="Hugenholtz P."/>
            <person name="Kyrpides N.C."/>
            <person name="Klenk H.P."/>
        </authorList>
    </citation>
    <scope>NUCLEOTIDE SEQUENCE [LARGE SCALE GENOMIC DNA]</scope>
    <source>
        <strain evidence="8">ATCC 33891 / DSM 2032 / 1pr3</strain>
    </source>
</reference>
<accession>A0A7U3YPV9</accession>
<dbReference type="Pfam" id="PF02361">
    <property type="entry name" value="CbiQ"/>
    <property type="match status" value="1"/>
</dbReference>
<proteinExistence type="predicted"/>
<evidence type="ECO:0000256" key="2">
    <source>
        <dbReference type="ARBA" id="ARBA00022475"/>
    </source>
</evidence>
<dbReference type="InterPro" id="IPR051611">
    <property type="entry name" value="ECF_transporter_component"/>
</dbReference>
<dbReference type="NCBIfam" id="TIGR02454">
    <property type="entry name" value="ECF_T_CbiQ"/>
    <property type="match status" value="1"/>
</dbReference>
<keyword evidence="3 6" id="KW-0812">Transmembrane</keyword>
<evidence type="ECO:0000256" key="5">
    <source>
        <dbReference type="ARBA" id="ARBA00023136"/>
    </source>
</evidence>
<dbReference type="InterPro" id="IPR003339">
    <property type="entry name" value="ABC/ECF_trnsptr_transmembrane"/>
</dbReference>
<dbReference type="GO" id="GO:0006824">
    <property type="term" value="P:cobalt ion transport"/>
    <property type="evidence" value="ECO:0007669"/>
    <property type="project" value="InterPro"/>
</dbReference>
<keyword evidence="2" id="KW-1003">Cell membrane</keyword>
<name>A0A7U3YPV9_DESPD</name>
<dbReference type="PANTHER" id="PTHR34857:SF2">
    <property type="entry name" value="SLL0384 PROTEIN"/>
    <property type="match status" value="1"/>
</dbReference>
<evidence type="ECO:0000313" key="8">
    <source>
        <dbReference type="Proteomes" id="UP000006365"/>
    </source>
</evidence>
<keyword evidence="5 6" id="KW-0472">Membrane</keyword>
<feature type="transmembrane region" description="Helical" evidence="6">
    <location>
        <begin position="153"/>
        <end position="170"/>
    </location>
</feature>
<evidence type="ECO:0000256" key="1">
    <source>
        <dbReference type="ARBA" id="ARBA00004651"/>
    </source>
</evidence>
<dbReference type="EMBL" id="CP002364">
    <property type="protein sequence ID" value="ADW19360.1"/>
    <property type="molecule type" value="Genomic_DNA"/>
</dbReference>
<dbReference type="AlphaFoldDB" id="A0A7U3YPV9"/>
<dbReference type="PANTHER" id="PTHR34857">
    <property type="entry name" value="SLL0384 PROTEIN"/>
    <property type="match status" value="1"/>
</dbReference>
<evidence type="ECO:0000313" key="7">
    <source>
        <dbReference type="EMBL" id="ADW19360.1"/>
    </source>
</evidence>
<dbReference type="Proteomes" id="UP000006365">
    <property type="component" value="Chromosome"/>
</dbReference>
<dbReference type="RefSeq" id="WP_015725884.1">
    <property type="nucleotide sequence ID" value="NC_014972.1"/>
</dbReference>
<evidence type="ECO:0000256" key="6">
    <source>
        <dbReference type="SAM" id="Phobius"/>
    </source>
</evidence>
<dbReference type="GO" id="GO:0043190">
    <property type="term" value="C:ATP-binding cassette (ABC) transporter complex"/>
    <property type="evidence" value="ECO:0007669"/>
    <property type="project" value="InterPro"/>
</dbReference>
<feature type="transmembrane region" description="Helical" evidence="6">
    <location>
        <begin position="234"/>
        <end position="252"/>
    </location>
</feature>
<sequence>MAKIESAFVDLSALDALAAGDSSIHRLDPRIKVLIAALFVLCVVSFDKYTVAALAPFALCLSLIMALGRVPASLILTRLVLVSPFAVLLGLCNPLLDQHPQLYLGSFAVSGGWLSFCSILLRFSLTIGALLVLIATTGFNAVCMALERLGMPTVFAVQLLLLYRYLFVLIEEGRRMHRARALRSFQGRGMGMRTYGHLLGGLLLRTLDRAQRIHQAMLCRGFDGTVRTRRPPRLTLRDVVVFMLAGLVLIGLRRYDCSLLLGRLLTGALP</sequence>
<dbReference type="CDD" id="cd16914">
    <property type="entry name" value="EcfT"/>
    <property type="match status" value="1"/>
</dbReference>
<organism evidence="7 8">
    <name type="scientific">Desulfobulbus propionicus (strain ATCC 33891 / DSM 2032 / VKM B-1956 / 1pr3)</name>
    <dbReference type="NCBI Taxonomy" id="577650"/>
    <lineage>
        <taxon>Bacteria</taxon>
        <taxon>Pseudomonadati</taxon>
        <taxon>Thermodesulfobacteriota</taxon>
        <taxon>Desulfobulbia</taxon>
        <taxon>Desulfobulbales</taxon>
        <taxon>Desulfobulbaceae</taxon>
        <taxon>Desulfobulbus</taxon>
    </lineage>
</organism>
<feature type="transmembrane region" description="Helical" evidence="6">
    <location>
        <begin position="75"/>
        <end position="96"/>
    </location>
</feature>
<dbReference type="KEGG" id="dpr:Despr_3233"/>
<protein>
    <submittedName>
        <fullName evidence="7">Cobalt ABC transporter, inner membrane subunit CbiQ</fullName>
    </submittedName>
</protein>
<comment type="subcellular location">
    <subcellularLocation>
        <location evidence="1">Cell membrane</location>
        <topology evidence="1">Multi-pass membrane protein</topology>
    </subcellularLocation>
</comment>
<evidence type="ECO:0000256" key="4">
    <source>
        <dbReference type="ARBA" id="ARBA00022989"/>
    </source>
</evidence>
<gene>
    <name evidence="7" type="ordered locus">Despr_3233</name>
</gene>
<evidence type="ECO:0000256" key="3">
    <source>
        <dbReference type="ARBA" id="ARBA00022692"/>
    </source>
</evidence>
<keyword evidence="8" id="KW-1185">Reference proteome</keyword>
<feature type="transmembrane region" description="Helical" evidence="6">
    <location>
        <begin position="31"/>
        <end position="46"/>
    </location>
</feature>
<keyword evidence="4 6" id="KW-1133">Transmembrane helix</keyword>